<dbReference type="GeneID" id="8997244"/>
<reference evidence="1 2" key="1">
    <citation type="submission" date="2010-10" db="EMBL/GenBank/DDBJ databases">
        <title>Genomic sequence and analysis of Klebsiella sp. KP15 bacteriophage.</title>
        <authorList>
            <person name="Drulis-Kawa Z."/>
            <person name="Maciaszczyk-Dziubinska E."/>
            <person name="Bocer T."/>
        </authorList>
    </citation>
    <scope>NUCLEOTIDE SEQUENCE [LARGE SCALE GENOMIC DNA]</scope>
</reference>
<name>D5JF60_9CAUD</name>
<organism evidence="1 2">
    <name type="scientific">Klebsiella phage KP15</name>
    <dbReference type="NCBI Taxonomy" id="707757"/>
    <lineage>
        <taxon>Viruses</taxon>
        <taxon>Duplodnaviria</taxon>
        <taxon>Heunggongvirae</taxon>
        <taxon>Uroviricota</taxon>
        <taxon>Caudoviricetes</taxon>
        <taxon>Pantevenvirales</taxon>
        <taxon>Straboviridae</taxon>
        <taxon>Slopekvirus</taxon>
        <taxon>Slopekvirus kp15</taxon>
    </lineage>
</organism>
<dbReference type="KEGG" id="vg:8997244"/>
<dbReference type="EMBL" id="GU295964">
    <property type="protein sequence ID" value="ADE34844.2"/>
    <property type="molecule type" value="Genomic_DNA"/>
</dbReference>
<accession>D5JF60</accession>
<keyword evidence="2" id="KW-1185">Reference proteome</keyword>
<dbReference type="Proteomes" id="UP000002373">
    <property type="component" value="Segment"/>
</dbReference>
<evidence type="ECO:0000313" key="2">
    <source>
        <dbReference type="Proteomes" id="UP000002373"/>
    </source>
</evidence>
<sequence length="90" mass="10646">MMVNGSLYQQAVAQWKQKVQDAERGIAYCDEALASNLENWERKEYEKVKQRHLNELPALKEHLKYLMDNEKALHRITIFDIVLTSKRNTL</sequence>
<proteinExistence type="predicted"/>
<gene>
    <name evidence="1" type="ORF">KP15_13A</name>
</gene>
<protein>
    <submittedName>
        <fullName evidence="1">Uncharacterized protein</fullName>
    </submittedName>
</protein>
<evidence type="ECO:0000313" key="1">
    <source>
        <dbReference type="EMBL" id="ADE34844.2"/>
    </source>
</evidence>
<dbReference type="RefSeq" id="YP_003579888.2">
    <property type="nucleotide sequence ID" value="NC_014036.1"/>
</dbReference>